<dbReference type="VEuPathDB" id="VectorBase:RSAN_040176"/>
<protein>
    <recommendedName>
        <fullName evidence="1">Myb/SANT-like DNA-binding domain-containing protein</fullName>
    </recommendedName>
</protein>
<evidence type="ECO:0000259" key="1">
    <source>
        <dbReference type="Pfam" id="PF13837"/>
    </source>
</evidence>
<dbReference type="Proteomes" id="UP000821837">
    <property type="component" value="Chromosome 3"/>
</dbReference>
<comment type="caution">
    <text evidence="2">The sequence shown here is derived from an EMBL/GenBank/DDBJ whole genome shotgun (WGS) entry which is preliminary data.</text>
</comment>
<gene>
    <name evidence="2" type="ORF">HPB52_000779</name>
</gene>
<dbReference type="Pfam" id="PF13837">
    <property type="entry name" value="Myb_DNA-bind_4"/>
    <property type="match status" value="1"/>
</dbReference>
<name>A0A9D4SXW4_RHISA</name>
<dbReference type="Gene3D" id="1.10.10.60">
    <property type="entry name" value="Homeodomain-like"/>
    <property type="match status" value="1"/>
</dbReference>
<evidence type="ECO:0000313" key="3">
    <source>
        <dbReference type="Proteomes" id="UP000821837"/>
    </source>
</evidence>
<accession>A0A9D4SXW4</accession>
<dbReference type="AlphaFoldDB" id="A0A9D4SXW4"/>
<dbReference type="InterPro" id="IPR044822">
    <property type="entry name" value="Myb_DNA-bind_4"/>
</dbReference>
<keyword evidence="3" id="KW-1185">Reference proteome</keyword>
<reference evidence="2" key="1">
    <citation type="journal article" date="2020" name="Cell">
        <title>Large-Scale Comparative Analyses of Tick Genomes Elucidate Their Genetic Diversity and Vector Capacities.</title>
        <authorList>
            <consortium name="Tick Genome and Microbiome Consortium (TIGMIC)"/>
            <person name="Jia N."/>
            <person name="Wang J."/>
            <person name="Shi W."/>
            <person name="Du L."/>
            <person name="Sun Y."/>
            <person name="Zhan W."/>
            <person name="Jiang J.F."/>
            <person name="Wang Q."/>
            <person name="Zhang B."/>
            <person name="Ji P."/>
            <person name="Bell-Sakyi L."/>
            <person name="Cui X.M."/>
            <person name="Yuan T.T."/>
            <person name="Jiang B.G."/>
            <person name="Yang W.F."/>
            <person name="Lam T.T."/>
            <person name="Chang Q.C."/>
            <person name="Ding S.J."/>
            <person name="Wang X.J."/>
            <person name="Zhu J.G."/>
            <person name="Ruan X.D."/>
            <person name="Zhao L."/>
            <person name="Wei J.T."/>
            <person name="Ye R.Z."/>
            <person name="Que T.C."/>
            <person name="Du C.H."/>
            <person name="Zhou Y.H."/>
            <person name="Cheng J.X."/>
            <person name="Dai P.F."/>
            <person name="Guo W.B."/>
            <person name="Han X.H."/>
            <person name="Huang E.J."/>
            <person name="Li L.F."/>
            <person name="Wei W."/>
            <person name="Gao Y.C."/>
            <person name="Liu J.Z."/>
            <person name="Shao H.Z."/>
            <person name="Wang X."/>
            <person name="Wang C.C."/>
            <person name="Yang T.C."/>
            <person name="Huo Q.B."/>
            <person name="Li W."/>
            <person name="Chen H.Y."/>
            <person name="Chen S.E."/>
            <person name="Zhou L.G."/>
            <person name="Ni X.B."/>
            <person name="Tian J.H."/>
            <person name="Sheng Y."/>
            <person name="Liu T."/>
            <person name="Pan Y.S."/>
            <person name="Xia L.Y."/>
            <person name="Li J."/>
            <person name="Zhao F."/>
            <person name="Cao W.C."/>
        </authorList>
    </citation>
    <scope>NUCLEOTIDE SEQUENCE</scope>
    <source>
        <strain evidence="2">Rsan-2018</strain>
    </source>
</reference>
<organism evidence="2 3">
    <name type="scientific">Rhipicephalus sanguineus</name>
    <name type="common">Brown dog tick</name>
    <name type="synonym">Ixodes sanguineus</name>
    <dbReference type="NCBI Taxonomy" id="34632"/>
    <lineage>
        <taxon>Eukaryota</taxon>
        <taxon>Metazoa</taxon>
        <taxon>Ecdysozoa</taxon>
        <taxon>Arthropoda</taxon>
        <taxon>Chelicerata</taxon>
        <taxon>Arachnida</taxon>
        <taxon>Acari</taxon>
        <taxon>Parasitiformes</taxon>
        <taxon>Ixodida</taxon>
        <taxon>Ixodoidea</taxon>
        <taxon>Ixodidae</taxon>
        <taxon>Rhipicephalinae</taxon>
        <taxon>Rhipicephalus</taxon>
        <taxon>Rhipicephalus</taxon>
    </lineage>
</organism>
<feature type="domain" description="Myb/SANT-like DNA-binding" evidence="1">
    <location>
        <begin position="17"/>
        <end position="83"/>
    </location>
</feature>
<dbReference type="EMBL" id="JABSTV010001249">
    <property type="protein sequence ID" value="KAH7961020.1"/>
    <property type="molecule type" value="Genomic_DNA"/>
</dbReference>
<evidence type="ECO:0000313" key="2">
    <source>
        <dbReference type="EMBL" id="KAH7961020.1"/>
    </source>
</evidence>
<proteinExistence type="predicted"/>
<reference evidence="2" key="2">
    <citation type="submission" date="2021-09" db="EMBL/GenBank/DDBJ databases">
        <authorList>
            <person name="Jia N."/>
            <person name="Wang J."/>
            <person name="Shi W."/>
            <person name="Du L."/>
            <person name="Sun Y."/>
            <person name="Zhan W."/>
            <person name="Jiang J."/>
            <person name="Wang Q."/>
            <person name="Zhang B."/>
            <person name="Ji P."/>
            <person name="Sakyi L.B."/>
            <person name="Cui X."/>
            <person name="Yuan T."/>
            <person name="Jiang B."/>
            <person name="Yang W."/>
            <person name="Lam T.T.-Y."/>
            <person name="Chang Q."/>
            <person name="Ding S."/>
            <person name="Wang X."/>
            <person name="Zhu J."/>
            <person name="Ruan X."/>
            <person name="Zhao L."/>
            <person name="Wei J."/>
            <person name="Que T."/>
            <person name="Du C."/>
            <person name="Cheng J."/>
            <person name="Dai P."/>
            <person name="Han X."/>
            <person name="Huang E."/>
            <person name="Gao Y."/>
            <person name="Liu J."/>
            <person name="Shao H."/>
            <person name="Ye R."/>
            <person name="Li L."/>
            <person name="Wei W."/>
            <person name="Wang X."/>
            <person name="Wang C."/>
            <person name="Huo Q."/>
            <person name="Li W."/>
            <person name="Guo W."/>
            <person name="Chen H."/>
            <person name="Chen S."/>
            <person name="Zhou L."/>
            <person name="Zhou L."/>
            <person name="Ni X."/>
            <person name="Tian J."/>
            <person name="Zhou Y."/>
            <person name="Sheng Y."/>
            <person name="Liu T."/>
            <person name="Pan Y."/>
            <person name="Xia L."/>
            <person name="Li J."/>
            <person name="Zhao F."/>
            <person name="Cao W."/>
        </authorList>
    </citation>
    <scope>NUCLEOTIDE SEQUENCE</scope>
    <source>
        <strain evidence="2">Rsan-2018</strain>
        <tissue evidence="2">Larvae</tissue>
    </source>
</reference>
<sequence length="111" mass="12369">MESAESAPSTKAVKKPRVQWTEKATWALIKSWQDNLDALRGQKHNGVVYQRIAESLTDAGIPRTRAQVHAKIDNLTQTFSPFTALKETQQQGQQGSDGGHLVLHVSSRKLY</sequence>